<evidence type="ECO:0000313" key="11">
    <source>
        <dbReference type="Proteomes" id="UP000071561"/>
    </source>
</evidence>
<proteinExistence type="predicted"/>
<dbReference type="Pfam" id="PF17871">
    <property type="entry name" value="AAA_lid_9"/>
    <property type="match status" value="1"/>
</dbReference>
<dbReference type="Pfam" id="PF10431">
    <property type="entry name" value="ClpB_D2-small"/>
    <property type="match status" value="1"/>
</dbReference>
<feature type="coiled-coil region" evidence="6">
    <location>
        <begin position="458"/>
        <end position="485"/>
    </location>
</feature>
<dbReference type="Gene3D" id="4.10.860.10">
    <property type="entry name" value="UVR domain"/>
    <property type="match status" value="1"/>
</dbReference>
<organism evidence="10 11">
    <name type="scientific">Pedobacter cryoconitis</name>
    <dbReference type="NCBI Taxonomy" id="188932"/>
    <lineage>
        <taxon>Bacteria</taxon>
        <taxon>Pseudomonadati</taxon>
        <taxon>Bacteroidota</taxon>
        <taxon>Sphingobacteriia</taxon>
        <taxon>Sphingobacteriales</taxon>
        <taxon>Sphingobacteriaceae</taxon>
        <taxon>Pedobacter</taxon>
    </lineage>
</organism>
<dbReference type="FunFam" id="3.40.50.300:FF:000010">
    <property type="entry name" value="Chaperone clpB 1, putative"/>
    <property type="match status" value="1"/>
</dbReference>
<dbReference type="EMBL" id="CP014504">
    <property type="protein sequence ID" value="AMQ00196.1"/>
    <property type="molecule type" value="Genomic_DNA"/>
</dbReference>
<evidence type="ECO:0000256" key="3">
    <source>
        <dbReference type="ARBA" id="ARBA00022840"/>
    </source>
</evidence>
<dbReference type="PROSITE" id="PS51903">
    <property type="entry name" value="CLP_R"/>
    <property type="match status" value="1"/>
</dbReference>
<dbReference type="PANTHER" id="PTHR11638">
    <property type="entry name" value="ATP-DEPENDENT CLP PROTEASE"/>
    <property type="match status" value="1"/>
</dbReference>
<dbReference type="InterPro" id="IPR041546">
    <property type="entry name" value="ClpA/ClpB_AAA_lid"/>
</dbReference>
<feature type="domain" description="Clp R" evidence="9">
    <location>
        <begin position="1"/>
        <end position="147"/>
    </location>
</feature>
<protein>
    <submittedName>
        <fullName evidence="10">ATPase AAA-2 domain protein</fullName>
    </submittedName>
</protein>
<dbReference type="Gene3D" id="3.40.50.300">
    <property type="entry name" value="P-loop containing nucleotide triphosphate hydrolases"/>
    <property type="match status" value="2"/>
</dbReference>
<evidence type="ECO:0000259" key="8">
    <source>
        <dbReference type="PROSITE" id="PS50151"/>
    </source>
</evidence>
<feature type="domain" description="UVR" evidence="8">
    <location>
        <begin position="439"/>
        <end position="474"/>
    </location>
</feature>
<evidence type="ECO:0000313" key="10">
    <source>
        <dbReference type="EMBL" id="AMQ00196.1"/>
    </source>
</evidence>
<dbReference type="PROSITE" id="PS00870">
    <property type="entry name" value="CLPAB_1"/>
    <property type="match status" value="1"/>
</dbReference>
<dbReference type="InterPro" id="IPR019489">
    <property type="entry name" value="Clp_ATPase_C"/>
</dbReference>
<evidence type="ECO:0000256" key="4">
    <source>
        <dbReference type="ARBA" id="ARBA00023186"/>
    </source>
</evidence>
<dbReference type="InterPro" id="IPR001943">
    <property type="entry name" value="UVR_dom"/>
</dbReference>
<dbReference type="Pfam" id="PF07724">
    <property type="entry name" value="AAA_2"/>
    <property type="match status" value="1"/>
</dbReference>
<dbReference type="SMART" id="SM01086">
    <property type="entry name" value="ClpB_D2-small"/>
    <property type="match status" value="1"/>
</dbReference>
<name>A0A127VFU2_9SPHI</name>
<keyword evidence="3" id="KW-0067">ATP-binding</keyword>
<dbReference type="InterPro" id="IPR003959">
    <property type="entry name" value="ATPase_AAA_core"/>
</dbReference>
<dbReference type="FunFam" id="3.40.50.300:FF:000025">
    <property type="entry name" value="ATP-dependent Clp protease subunit"/>
    <property type="match status" value="1"/>
</dbReference>
<evidence type="ECO:0000256" key="1">
    <source>
        <dbReference type="ARBA" id="ARBA00022737"/>
    </source>
</evidence>
<dbReference type="CDD" id="cd19499">
    <property type="entry name" value="RecA-like_ClpB_Hsp104-like"/>
    <property type="match status" value="1"/>
</dbReference>
<dbReference type="GO" id="GO:0016887">
    <property type="term" value="F:ATP hydrolysis activity"/>
    <property type="evidence" value="ECO:0007669"/>
    <property type="project" value="InterPro"/>
</dbReference>
<dbReference type="RefSeq" id="WP_068403003.1">
    <property type="nucleotide sequence ID" value="NZ_CP014504.1"/>
</dbReference>
<dbReference type="PANTHER" id="PTHR11638:SF18">
    <property type="entry name" value="HEAT SHOCK PROTEIN 104"/>
    <property type="match status" value="1"/>
</dbReference>
<dbReference type="InterPro" id="IPR018368">
    <property type="entry name" value="ClpA/B_CS1"/>
</dbReference>
<sequence>MEAKFSPQVKDVISFSREEALRLGHDYIGAEHLLLGLIREGDGMAIKILKSLGVDTSKLRRSIEEAVRGTSSVTVNLGNIPLTKQAEKVLKITYLEAKIFKSDLIGTEHLLLSILRDDDNIASQILLQYSINYEIFKQEVEVNKNGFRDETQGSASTGGDDDYREEESFSSPKKVSDIKSKTPVLDNFGRDLTKAAEEGRLDPIVGREKEIERVSQILSRRKKNNPILIGEPGVGKSAIAEGLALRIVQRKVSRVLFNKRVVTLDLASLVAGTKYRGQFEERMKAVMNELEKSTDVILFIDEIHTIVGAGGASGSLDASNMFKPALARGEIQCIGATTLDEYRQYIEKDGALDRRFQKVMIEPASPDETIEILNRIKEKYEEHHGVTYTNEAINACVALTTRYITDRFLPDKAIDALDEAGSRVHLTNIHVPENIIDIETKIENIKVEKNKVVKSQKYEEAAKLRDTEKNLLEELDRAKTEWEAETKTKRYTVTEDNVAEVVSMMTGIPLQRVGQTDSVKLLNMYDTIATKIIGQDDAIKKLSKAIQRTRAGLKDPKKPIGSFIFLGPTGVGKTELAKELARFMFDSDDSLIQIDMSEYMEKFAVSRLVGAPPGYVGYEEGGQLTEKVRRKPYAVILLDEIEKAHPDVFNILLQVLDEGQLTDSLGRKVDFRNTIIIMTSNIGARQLKDFGQGIGFSTNAKTNQVDAHSRGVIENALKRAFAPEFLNRVDDVVVFNTLGKDEIFKIIDIELKSLFGRVHSLGYEVKLTEVAKEFIADKGFDINFGARPLKRAIQKYLEDPIAEEILKGEINDGDTLEIDYNKETDLIVVENKSPGKKKKKEEGSVE</sequence>
<feature type="region of interest" description="Disordered" evidence="7">
    <location>
        <begin position="147"/>
        <end position="177"/>
    </location>
</feature>
<dbReference type="InterPro" id="IPR004176">
    <property type="entry name" value="Clp_R_N"/>
</dbReference>
<dbReference type="Proteomes" id="UP000071561">
    <property type="component" value="Chromosome"/>
</dbReference>
<dbReference type="PRINTS" id="PR00300">
    <property type="entry name" value="CLPPROTEASEA"/>
</dbReference>
<dbReference type="GO" id="GO:0005524">
    <property type="term" value="F:ATP binding"/>
    <property type="evidence" value="ECO:0007669"/>
    <property type="project" value="UniProtKB-KW"/>
</dbReference>
<evidence type="ECO:0000256" key="5">
    <source>
        <dbReference type="PROSITE-ProRule" id="PRU01251"/>
    </source>
</evidence>
<evidence type="ECO:0000256" key="7">
    <source>
        <dbReference type="SAM" id="MobiDB-lite"/>
    </source>
</evidence>
<dbReference type="InterPro" id="IPR050130">
    <property type="entry name" value="ClpA_ClpB"/>
</dbReference>
<evidence type="ECO:0000259" key="9">
    <source>
        <dbReference type="PROSITE" id="PS51903"/>
    </source>
</evidence>
<keyword evidence="1 5" id="KW-0677">Repeat</keyword>
<dbReference type="OrthoDB" id="9803641at2"/>
<dbReference type="GO" id="GO:0005737">
    <property type="term" value="C:cytoplasm"/>
    <property type="evidence" value="ECO:0007669"/>
    <property type="project" value="TreeGrafter"/>
</dbReference>
<dbReference type="InterPro" id="IPR001270">
    <property type="entry name" value="ClpA/B"/>
</dbReference>
<dbReference type="KEGG" id="pcm:AY601_3327"/>
<dbReference type="Pfam" id="PF00004">
    <property type="entry name" value="AAA"/>
    <property type="match status" value="1"/>
</dbReference>
<keyword evidence="6" id="KW-0175">Coiled coil</keyword>
<keyword evidence="11" id="KW-1185">Reference proteome</keyword>
<dbReference type="CDD" id="cd00009">
    <property type="entry name" value="AAA"/>
    <property type="match status" value="1"/>
</dbReference>
<dbReference type="InterPro" id="IPR036628">
    <property type="entry name" value="Clp_N_dom_sf"/>
</dbReference>
<dbReference type="PATRIC" id="fig|188932.3.peg.3462"/>
<dbReference type="GO" id="GO:0034605">
    <property type="term" value="P:cellular response to heat"/>
    <property type="evidence" value="ECO:0007669"/>
    <property type="project" value="TreeGrafter"/>
</dbReference>
<keyword evidence="2" id="KW-0547">Nucleotide-binding</keyword>
<dbReference type="SUPFAM" id="SSF81923">
    <property type="entry name" value="Double Clp-N motif"/>
    <property type="match status" value="1"/>
</dbReference>
<dbReference type="Gene3D" id="1.10.1780.10">
    <property type="entry name" value="Clp, N-terminal domain"/>
    <property type="match status" value="1"/>
</dbReference>
<accession>A0A127VFU2</accession>
<dbReference type="PROSITE" id="PS50151">
    <property type="entry name" value="UVR"/>
    <property type="match status" value="1"/>
</dbReference>
<keyword evidence="4" id="KW-0143">Chaperone</keyword>
<evidence type="ECO:0000256" key="2">
    <source>
        <dbReference type="ARBA" id="ARBA00022741"/>
    </source>
</evidence>
<dbReference type="SMART" id="SM00382">
    <property type="entry name" value="AAA"/>
    <property type="match status" value="2"/>
</dbReference>
<dbReference type="SUPFAM" id="SSF52540">
    <property type="entry name" value="P-loop containing nucleoside triphosphate hydrolases"/>
    <property type="match status" value="2"/>
</dbReference>
<dbReference type="InterPro" id="IPR003593">
    <property type="entry name" value="AAA+_ATPase"/>
</dbReference>
<dbReference type="Gene3D" id="1.10.8.60">
    <property type="match status" value="2"/>
</dbReference>
<dbReference type="Pfam" id="PF02861">
    <property type="entry name" value="Clp_N"/>
    <property type="match status" value="1"/>
</dbReference>
<dbReference type="AlphaFoldDB" id="A0A127VFU2"/>
<evidence type="ECO:0000256" key="6">
    <source>
        <dbReference type="SAM" id="Coils"/>
    </source>
</evidence>
<reference evidence="10 11" key="1">
    <citation type="submission" date="2016-03" db="EMBL/GenBank/DDBJ databases">
        <title>Complete genome sequence of Pedobacter cryoconitis PAMC 27485.</title>
        <authorList>
            <person name="Lee J."/>
            <person name="Kim O.-S."/>
        </authorList>
    </citation>
    <scope>NUCLEOTIDE SEQUENCE [LARGE SCALE GENOMIC DNA]</scope>
    <source>
        <strain evidence="10 11">PAMC 27485</strain>
    </source>
</reference>
<dbReference type="InterPro" id="IPR027417">
    <property type="entry name" value="P-loop_NTPase"/>
</dbReference>
<gene>
    <name evidence="10" type="ORF">AY601_3327</name>
</gene>